<reference evidence="10 11" key="1">
    <citation type="submission" date="2019-11" db="EMBL/GenBank/DDBJ databases">
        <authorList>
            <person name="Zheng R.K."/>
            <person name="Sun C.M."/>
        </authorList>
    </citation>
    <scope>NUCLEOTIDE SEQUENCE [LARGE SCALE GENOMIC DNA]</scope>
    <source>
        <strain evidence="10 11">WC007</strain>
    </source>
</reference>
<evidence type="ECO:0000256" key="5">
    <source>
        <dbReference type="ARBA" id="ARBA00022989"/>
    </source>
</evidence>
<dbReference type="InterPro" id="IPR023408">
    <property type="entry name" value="MscS_beta-dom_sf"/>
</dbReference>
<comment type="subcellular location">
    <subcellularLocation>
        <location evidence="1">Cell membrane</location>
        <topology evidence="1">Multi-pass membrane protein</topology>
    </subcellularLocation>
</comment>
<dbReference type="RefSeq" id="WP_158868740.1">
    <property type="nucleotide sequence ID" value="NZ_CP046401.1"/>
</dbReference>
<gene>
    <name evidence="10" type="ORF">GM418_18545</name>
</gene>
<feature type="transmembrane region" description="Helical" evidence="7">
    <location>
        <begin position="83"/>
        <end position="112"/>
    </location>
</feature>
<dbReference type="Pfam" id="PF21082">
    <property type="entry name" value="MS_channel_3rd"/>
    <property type="match status" value="1"/>
</dbReference>
<dbReference type="Gene3D" id="2.30.30.60">
    <property type="match status" value="1"/>
</dbReference>
<comment type="similarity">
    <text evidence="2">Belongs to the MscS (TC 1.A.23) family.</text>
</comment>
<dbReference type="SUPFAM" id="SSF82689">
    <property type="entry name" value="Mechanosensitive channel protein MscS (YggB), C-terminal domain"/>
    <property type="match status" value="1"/>
</dbReference>
<dbReference type="InterPro" id="IPR006685">
    <property type="entry name" value="MscS_channel_2nd"/>
</dbReference>
<evidence type="ECO:0000259" key="8">
    <source>
        <dbReference type="Pfam" id="PF00924"/>
    </source>
</evidence>
<evidence type="ECO:0000313" key="11">
    <source>
        <dbReference type="Proteomes" id="UP000428260"/>
    </source>
</evidence>
<dbReference type="PANTHER" id="PTHR30221:SF1">
    <property type="entry name" value="SMALL-CONDUCTANCE MECHANOSENSITIVE CHANNEL"/>
    <property type="match status" value="1"/>
</dbReference>
<sequence length="282" mass="31724">MNLDLSKYISNPIIEKIVIALIILIVGFIIIHALTFIVKKFLPQKWSRQRKMIVTRFVEYSGYIFLFFILISALNLSDKLTTIFGAAGVIGIIIGFASQTSIGNIISGFFLVSEKSFELGDVIKIGDKSGVVYSIDLLSIKIKTFDNLLLRIPNQTVISSEVTNVTRFPIRRLDFNVSVAYKEDLRKVKTVLEQVAKNNPLSLDEPEPLIVFKDFGDSGINILLGIWFEKANYLAVKNSIFQEIKEAFDAEGIEIPFPHLSLYTGEATKPFPLVVEEIKKTK</sequence>
<evidence type="ECO:0000256" key="4">
    <source>
        <dbReference type="ARBA" id="ARBA00022692"/>
    </source>
</evidence>
<feature type="transmembrane region" description="Helical" evidence="7">
    <location>
        <begin position="57"/>
        <end position="77"/>
    </location>
</feature>
<dbReference type="Pfam" id="PF00924">
    <property type="entry name" value="MS_channel_2nd"/>
    <property type="match status" value="1"/>
</dbReference>
<dbReference type="InterPro" id="IPR049278">
    <property type="entry name" value="MS_channel_C"/>
</dbReference>
<dbReference type="InterPro" id="IPR010920">
    <property type="entry name" value="LSM_dom_sf"/>
</dbReference>
<name>A0A6I6JZE7_9BACT</name>
<keyword evidence="11" id="KW-1185">Reference proteome</keyword>
<dbReference type="KEGG" id="mcos:GM418_18545"/>
<evidence type="ECO:0000256" key="1">
    <source>
        <dbReference type="ARBA" id="ARBA00004651"/>
    </source>
</evidence>
<dbReference type="InterPro" id="IPR011014">
    <property type="entry name" value="MscS_channel_TM-2"/>
</dbReference>
<keyword evidence="6 7" id="KW-0472">Membrane</keyword>
<protein>
    <submittedName>
        <fullName evidence="10">Mechanosensitive ion channel</fullName>
    </submittedName>
</protein>
<dbReference type="SUPFAM" id="SSF50182">
    <property type="entry name" value="Sm-like ribonucleoproteins"/>
    <property type="match status" value="1"/>
</dbReference>
<evidence type="ECO:0000256" key="3">
    <source>
        <dbReference type="ARBA" id="ARBA00022475"/>
    </source>
</evidence>
<dbReference type="AlphaFoldDB" id="A0A6I6JZE7"/>
<keyword evidence="3" id="KW-1003">Cell membrane</keyword>
<feature type="domain" description="Mechanosensitive ion channel MscS" evidence="8">
    <location>
        <begin position="101"/>
        <end position="167"/>
    </location>
</feature>
<organism evidence="10 11">
    <name type="scientific">Maribellus comscasis</name>
    <dbReference type="NCBI Taxonomy" id="2681766"/>
    <lineage>
        <taxon>Bacteria</taxon>
        <taxon>Pseudomonadati</taxon>
        <taxon>Bacteroidota</taxon>
        <taxon>Bacteroidia</taxon>
        <taxon>Marinilabiliales</taxon>
        <taxon>Prolixibacteraceae</taxon>
        <taxon>Maribellus</taxon>
    </lineage>
</organism>
<dbReference type="Gene3D" id="1.10.287.1260">
    <property type="match status" value="1"/>
</dbReference>
<evidence type="ECO:0000256" key="6">
    <source>
        <dbReference type="ARBA" id="ARBA00023136"/>
    </source>
</evidence>
<dbReference type="InterPro" id="IPR011066">
    <property type="entry name" value="MscS_channel_C_sf"/>
</dbReference>
<evidence type="ECO:0000256" key="7">
    <source>
        <dbReference type="SAM" id="Phobius"/>
    </source>
</evidence>
<dbReference type="EMBL" id="CP046401">
    <property type="protein sequence ID" value="QGY45597.1"/>
    <property type="molecule type" value="Genomic_DNA"/>
</dbReference>
<keyword evidence="4 7" id="KW-0812">Transmembrane</keyword>
<dbReference type="Gene3D" id="3.30.70.100">
    <property type="match status" value="1"/>
</dbReference>
<dbReference type="GO" id="GO:0008381">
    <property type="term" value="F:mechanosensitive monoatomic ion channel activity"/>
    <property type="evidence" value="ECO:0007669"/>
    <property type="project" value="InterPro"/>
</dbReference>
<evidence type="ECO:0000259" key="9">
    <source>
        <dbReference type="Pfam" id="PF21082"/>
    </source>
</evidence>
<dbReference type="InterPro" id="IPR045275">
    <property type="entry name" value="MscS_archaea/bacteria_type"/>
</dbReference>
<feature type="domain" description="Mechanosensitive ion channel MscS C-terminal" evidence="9">
    <location>
        <begin position="174"/>
        <end position="255"/>
    </location>
</feature>
<dbReference type="PANTHER" id="PTHR30221">
    <property type="entry name" value="SMALL-CONDUCTANCE MECHANOSENSITIVE CHANNEL"/>
    <property type="match status" value="1"/>
</dbReference>
<keyword evidence="5 7" id="KW-1133">Transmembrane helix</keyword>
<evidence type="ECO:0000256" key="2">
    <source>
        <dbReference type="ARBA" id="ARBA00008017"/>
    </source>
</evidence>
<dbReference type="GO" id="GO:0005886">
    <property type="term" value="C:plasma membrane"/>
    <property type="evidence" value="ECO:0007669"/>
    <property type="project" value="UniProtKB-SubCell"/>
</dbReference>
<accession>A0A6I6JZE7</accession>
<feature type="transmembrane region" description="Helical" evidence="7">
    <location>
        <begin position="17"/>
        <end position="37"/>
    </location>
</feature>
<dbReference type="SUPFAM" id="SSF82861">
    <property type="entry name" value="Mechanosensitive channel protein MscS (YggB), transmembrane region"/>
    <property type="match status" value="1"/>
</dbReference>
<proteinExistence type="inferred from homology"/>
<dbReference type="Proteomes" id="UP000428260">
    <property type="component" value="Chromosome"/>
</dbReference>
<evidence type="ECO:0000313" key="10">
    <source>
        <dbReference type="EMBL" id="QGY45597.1"/>
    </source>
</evidence>